<dbReference type="SUPFAM" id="SSF55785">
    <property type="entry name" value="PYP-like sensor domain (PAS domain)"/>
    <property type="match status" value="7"/>
</dbReference>
<keyword evidence="8" id="KW-0812">Transmembrane</keyword>
<evidence type="ECO:0000313" key="20">
    <source>
        <dbReference type="Proteomes" id="UP000282007"/>
    </source>
</evidence>
<dbReference type="PROSITE" id="PS50109">
    <property type="entry name" value="HIS_KIN"/>
    <property type="match status" value="1"/>
</dbReference>
<evidence type="ECO:0000256" key="2">
    <source>
        <dbReference type="ARBA" id="ARBA00004429"/>
    </source>
</evidence>
<dbReference type="Gene3D" id="3.30.565.10">
    <property type="entry name" value="Histidine kinase-like ATPase, C-terminal domain"/>
    <property type="match status" value="1"/>
</dbReference>
<dbReference type="SMART" id="SM00387">
    <property type="entry name" value="HATPase_c"/>
    <property type="match status" value="1"/>
</dbReference>
<feature type="domain" description="PAS" evidence="15">
    <location>
        <begin position="618"/>
        <end position="690"/>
    </location>
</feature>
<dbReference type="Pfam" id="PF02518">
    <property type="entry name" value="HATPase_c"/>
    <property type="match status" value="1"/>
</dbReference>
<dbReference type="Pfam" id="PF00989">
    <property type="entry name" value="PAS"/>
    <property type="match status" value="1"/>
</dbReference>
<dbReference type="KEGG" id="haer:DU502_14260"/>
<feature type="domain" description="PAC" evidence="16">
    <location>
        <begin position="212"/>
        <end position="264"/>
    </location>
</feature>
<reference evidence="18 19" key="1">
    <citation type="journal article" date="2015" name="Stand. Genomic Sci.">
        <title>Genomic Encyclopedia of Bacterial and Archaeal Type Strains, Phase III: the genomes of soil and plant-associated and newly described type strains.</title>
        <authorList>
            <person name="Whitman W.B."/>
            <person name="Woyke T."/>
            <person name="Klenk H.P."/>
            <person name="Zhou Y."/>
            <person name="Lilburn T.G."/>
            <person name="Beck B.J."/>
            <person name="De Vos P."/>
            <person name="Vandamme P."/>
            <person name="Eisen J.A."/>
            <person name="Garrity G."/>
            <person name="Hugenholtz P."/>
            <person name="Kyrpides N.C."/>
        </authorList>
    </citation>
    <scope>NUCLEOTIDE SEQUENCE [LARGE SCALE GENOMIC DNA]</scope>
    <source>
        <strain evidence="18 19">CGMCC 1.10124</strain>
    </source>
</reference>
<keyword evidence="12" id="KW-1133">Transmembrane helix</keyword>
<evidence type="ECO:0000313" key="18">
    <source>
        <dbReference type="EMBL" id="RMB18073.1"/>
    </source>
</evidence>
<evidence type="ECO:0000256" key="3">
    <source>
        <dbReference type="ARBA" id="ARBA00012438"/>
    </source>
</evidence>
<dbReference type="SMART" id="SM00091">
    <property type="entry name" value="PAS"/>
    <property type="match status" value="7"/>
</dbReference>
<dbReference type="OrthoDB" id="106630at2157"/>
<evidence type="ECO:0000256" key="9">
    <source>
        <dbReference type="ARBA" id="ARBA00022737"/>
    </source>
</evidence>
<dbReference type="InterPro" id="IPR035965">
    <property type="entry name" value="PAS-like_dom_sf"/>
</dbReference>
<keyword evidence="5" id="KW-0997">Cell inner membrane</keyword>
<evidence type="ECO:0000313" key="17">
    <source>
        <dbReference type="EMBL" id="AZH26460.1"/>
    </source>
</evidence>
<sequence>MNEVIGRGATRIALRVSRDRNRRLLADLLADHDVVDITDTVPGGTDLCIVDDRGLTRIATALTDWKHDQQPTYAPVLLLSESSRTNPWKRYGGRLGEQIDAIQPIPAPKMAIRTRVESLLETRRYSEELASERQLVEQIFDTSPIAKVVLDADGNIVRANQRAEDVLGLRRSELSERSYDSPEWRIIDENGDPIPSDDLPFSRVMRSGEPVYGYEHGIERLDGDRAWLSINMGPILDENGEIDYLVSSIEDVTERKRLERELRESDELHRATLSNIMDTVFITDDAGRFTYICPNVHFIFGYTADEVREMGTVEALLGEDPAPDGVADGETAENIDWQVTDSEGEEHILLVTVTSVSIQDGSRLYSARDVTDLVESERRLELERERLETVVSNAPLILSAVDSDGTITLSKGKQLEQIGLEPGELVGKSVEDAFGDVPEILDNVERALDGEEFWTETRIGDRYLQAWHQPVFEDGDVAHVIVVAQDITDRKRQEERFQAFVEGSSDIITVLGSGGVVEYVSPSVERILGYDPDELVGENAFDIIHPEDRDDLVAGFAELSREDGETFTKRYRTRHADGSWRWTESRTTKRPDMAQGRYVVNTRDVTEQVDVERKLRRTEQSRSLALKVSQAGVWEWNLETDEVIWNEAMEALFGINPDTFEGTYEAFADRLHPEDLPDVEAAIEQSIEQDEPFHTSFRIVRDDGVERWVEARGKVVSDGAGAPERMLGVNVDITERKERERELEQYETIVETAADPIYVLDDDGQVTLVNEAFTAAVGLAKSEITGEKVTTLLDRDDVEASLVRVEELSEGAGSHETLEVSVSTPEGQRQYEVNITPITGAEDGVSGTVGVAREVTDLREHERQLRRTQRAIEASGHAIYITDPDGVIEYVNPAFEEITGYAREEVIGNTPQLLSSGELPETHYAELWATIKSGDIWDEEIVNERKDGGQYHAAQTIAPIMDENSRIEGFVAIQTDITDHKDRLQQLRVMDRVLRHNLHNDMNVIRGFAEIVRQEAEDPVSNYGKQIVEHSDHLLNLTDKQRKITEVLSSEPHRESVDAVSTVQRTVEMISKNYPDARIDLDLPEEATVSATDGLGQAIEELVSNAITHTDREVPDVAIQVTNDVETVQIRIADTGPGIPEMDRRVVLGKHEVEQLYHGTGLGLWLVSWIIRRSNGSLWFEENEPRGSVVVITLRKPTDATNGLS</sequence>
<accession>A0A3M0DRL7</accession>
<dbReference type="AlphaFoldDB" id="A0A3M0DRL7"/>
<feature type="domain" description="PAS" evidence="15">
    <location>
        <begin position="864"/>
        <end position="910"/>
    </location>
</feature>
<dbReference type="PROSITE" id="PS50113">
    <property type="entry name" value="PAC"/>
    <property type="match status" value="5"/>
</dbReference>
<comment type="subcellular location">
    <subcellularLocation>
        <location evidence="2">Cell inner membrane</location>
        <topology evidence="2">Multi-pass membrane protein</topology>
    </subcellularLocation>
</comment>
<evidence type="ECO:0000256" key="4">
    <source>
        <dbReference type="ARBA" id="ARBA00022475"/>
    </source>
</evidence>
<dbReference type="EMBL" id="CP034145">
    <property type="protein sequence ID" value="AZH26460.1"/>
    <property type="molecule type" value="Genomic_DNA"/>
</dbReference>
<feature type="domain" description="PAS" evidence="15">
    <location>
        <begin position="742"/>
        <end position="812"/>
    </location>
</feature>
<dbReference type="InterPro" id="IPR005467">
    <property type="entry name" value="His_kinase_dom"/>
</dbReference>
<dbReference type="InterPro" id="IPR001610">
    <property type="entry name" value="PAC"/>
</dbReference>
<protein>
    <recommendedName>
        <fullName evidence="3">histidine kinase</fullName>
        <ecNumber evidence="3">2.7.13.3</ecNumber>
    </recommendedName>
</protein>
<proteinExistence type="predicted"/>
<evidence type="ECO:0000259" key="15">
    <source>
        <dbReference type="PROSITE" id="PS50112"/>
    </source>
</evidence>
<dbReference type="CDD" id="cd00075">
    <property type="entry name" value="HATPase"/>
    <property type="match status" value="1"/>
</dbReference>
<dbReference type="GO" id="GO:0000166">
    <property type="term" value="F:nucleotide binding"/>
    <property type="evidence" value="ECO:0007669"/>
    <property type="project" value="UniProtKB-KW"/>
</dbReference>
<keyword evidence="9" id="KW-0677">Repeat</keyword>
<evidence type="ECO:0000256" key="8">
    <source>
        <dbReference type="ARBA" id="ARBA00022692"/>
    </source>
</evidence>
<evidence type="ECO:0000259" key="14">
    <source>
        <dbReference type="PROSITE" id="PS50109"/>
    </source>
</evidence>
<dbReference type="CDD" id="cd00130">
    <property type="entry name" value="PAS"/>
    <property type="match status" value="7"/>
</dbReference>
<gene>
    <name evidence="18" type="ORF">ATH50_1519</name>
    <name evidence="17" type="ORF">DU502_14260</name>
</gene>
<feature type="domain" description="PAC" evidence="16">
    <location>
        <begin position="438"/>
        <end position="499"/>
    </location>
</feature>
<dbReference type="PANTHER" id="PTHR43304:SF1">
    <property type="entry name" value="PAC DOMAIN-CONTAINING PROTEIN"/>
    <property type="match status" value="1"/>
</dbReference>
<name>A0A3M0DRL7_9EURY</name>
<comment type="catalytic activity">
    <reaction evidence="1">
        <text>ATP + protein L-histidine = ADP + protein N-phospho-L-histidine.</text>
        <dbReference type="EC" id="2.7.13.3"/>
    </reaction>
</comment>
<dbReference type="SUPFAM" id="SSF55874">
    <property type="entry name" value="ATPase domain of HSP90 chaperone/DNA topoisomerase II/histidine kinase"/>
    <property type="match status" value="1"/>
</dbReference>
<feature type="domain" description="Histidine kinase" evidence="14">
    <location>
        <begin position="993"/>
        <end position="1198"/>
    </location>
</feature>
<dbReference type="Pfam" id="PF08448">
    <property type="entry name" value="PAS_4"/>
    <property type="match status" value="2"/>
</dbReference>
<dbReference type="SMART" id="SM00086">
    <property type="entry name" value="PAC"/>
    <property type="match status" value="6"/>
</dbReference>
<evidence type="ECO:0000259" key="16">
    <source>
        <dbReference type="PROSITE" id="PS50113"/>
    </source>
</evidence>
<dbReference type="Gene3D" id="3.30.450.20">
    <property type="entry name" value="PAS domain"/>
    <property type="match status" value="7"/>
</dbReference>
<dbReference type="Pfam" id="PF13426">
    <property type="entry name" value="PAS_9"/>
    <property type="match status" value="1"/>
</dbReference>
<dbReference type="Pfam" id="PF08447">
    <property type="entry name" value="PAS_3"/>
    <property type="match status" value="2"/>
</dbReference>
<dbReference type="InterPro" id="IPR003594">
    <property type="entry name" value="HATPase_dom"/>
</dbReference>
<feature type="domain" description="PAS" evidence="15">
    <location>
        <begin position="132"/>
        <end position="178"/>
    </location>
</feature>
<reference evidence="17 20" key="2">
    <citation type="submission" date="2018-07" db="EMBL/GenBank/DDBJ databases">
        <title>Genome sequences of Haloplanus aerogenes JCM 16430T.</title>
        <authorList>
            <person name="Kim Y.B."/>
            <person name="Roh S.W."/>
        </authorList>
    </citation>
    <scope>NUCLEOTIDE SEQUENCE [LARGE SCALE GENOMIC DNA]</scope>
    <source>
        <strain evidence="17 20">JCM 16430</strain>
    </source>
</reference>
<evidence type="ECO:0000256" key="13">
    <source>
        <dbReference type="ARBA" id="ARBA00023136"/>
    </source>
</evidence>
<dbReference type="PRINTS" id="PR00344">
    <property type="entry name" value="BCTRLSENSOR"/>
</dbReference>
<dbReference type="InterPro" id="IPR052162">
    <property type="entry name" value="Sensor_kinase/Photoreceptor"/>
</dbReference>
<keyword evidence="11" id="KW-0418">Kinase</keyword>
<dbReference type="GO" id="GO:0004673">
    <property type="term" value="F:protein histidine kinase activity"/>
    <property type="evidence" value="ECO:0007669"/>
    <property type="project" value="UniProtKB-EC"/>
</dbReference>
<feature type="domain" description="PAS" evidence="15">
    <location>
        <begin position="383"/>
        <end position="429"/>
    </location>
</feature>
<dbReference type="FunFam" id="2.10.70.100:FF:000001">
    <property type="entry name" value="Sensory transduction histidine kinase"/>
    <property type="match status" value="1"/>
</dbReference>
<reference evidence="18" key="3">
    <citation type="submission" date="2018-10" db="EMBL/GenBank/DDBJ databases">
        <authorList>
            <person name="Whitman W."/>
            <person name="Huntemann M."/>
            <person name="Clum A."/>
            <person name="Pillay M."/>
            <person name="Palaniappan K."/>
            <person name="Varghese N."/>
            <person name="Mikhailova N."/>
            <person name="Stamatis D."/>
            <person name="Reddy T."/>
            <person name="Daum C."/>
            <person name="Shapiro N."/>
            <person name="Ivanova N."/>
            <person name="Kyrpides N."/>
            <person name="Woyke T."/>
        </authorList>
    </citation>
    <scope>NUCLEOTIDE SEQUENCE</scope>
    <source>
        <strain evidence="18">CGMCC 1.10124</strain>
    </source>
</reference>
<dbReference type="InterPro" id="IPR000014">
    <property type="entry name" value="PAS"/>
</dbReference>
<keyword evidence="7" id="KW-0808">Transferase</keyword>
<dbReference type="GO" id="GO:0006355">
    <property type="term" value="P:regulation of DNA-templated transcription"/>
    <property type="evidence" value="ECO:0007669"/>
    <property type="project" value="InterPro"/>
</dbReference>
<dbReference type="InterPro" id="IPR036890">
    <property type="entry name" value="HATPase_C_sf"/>
</dbReference>
<dbReference type="Proteomes" id="UP000277326">
    <property type="component" value="Unassembled WGS sequence"/>
</dbReference>
<dbReference type="EC" id="2.7.13.3" evidence="3"/>
<keyword evidence="10" id="KW-0547">Nucleotide-binding</keyword>
<keyword evidence="20" id="KW-1185">Reference proteome</keyword>
<dbReference type="RefSeq" id="WP_121920180.1">
    <property type="nucleotide sequence ID" value="NZ_CP034145.1"/>
</dbReference>
<evidence type="ECO:0000313" key="19">
    <source>
        <dbReference type="Proteomes" id="UP000277326"/>
    </source>
</evidence>
<evidence type="ECO:0000256" key="6">
    <source>
        <dbReference type="ARBA" id="ARBA00022553"/>
    </source>
</evidence>
<evidence type="ECO:0000256" key="7">
    <source>
        <dbReference type="ARBA" id="ARBA00022679"/>
    </source>
</evidence>
<keyword evidence="6" id="KW-0597">Phosphoprotein</keyword>
<dbReference type="NCBIfam" id="TIGR00229">
    <property type="entry name" value="sensory_box"/>
    <property type="match status" value="7"/>
</dbReference>
<keyword evidence="4" id="KW-1003">Cell membrane</keyword>
<dbReference type="GeneID" id="38472472"/>
<dbReference type="PANTHER" id="PTHR43304">
    <property type="entry name" value="PHYTOCHROME-LIKE PROTEIN CPH1"/>
    <property type="match status" value="1"/>
</dbReference>
<organism evidence="18 19">
    <name type="scientific">Haloplanus aerogenes</name>
    <dbReference type="NCBI Taxonomy" id="660522"/>
    <lineage>
        <taxon>Archaea</taxon>
        <taxon>Methanobacteriati</taxon>
        <taxon>Methanobacteriota</taxon>
        <taxon>Stenosarchaea group</taxon>
        <taxon>Halobacteria</taxon>
        <taxon>Halobacteriales</taxon>
        <taxon>Haloferacaceae</taxon>
        <taxon>Haloplanus</taxon>
    </lineage>
</organism>
<keyword evidence="13" id="KW-0472">Membrane</keyword>
<dbReference type="InterPro" id="IPR004358">
    <property type="entry name" value="Sig_transdc_His_kin-like_C"/>
</dbReference>
<dbReference type="EMBL" id="REFS01000003">
    <property type="protein sequence ID" value="RMB18073.1"/>
    <property type="molecule type" value="Genomic_DNA"/>
</dbReference>
<feature type="domain" description="PAC" evidence="16">
    <location>
        <begin position="693"/>
        <end position="745"/>
    </location>
</feature>
<dbReference type="Proteomes" id="UP000282007">
    <property type="component" value="Chromosome"/>
</dbReference>
<feature type="domain" description="PAS" evidence="15">
    <location>
        <begin position="493"/>
        <end position="563"/>
    </location>
</feature>
<evidence type="ECO:0000256" key="12">
    <source>
        <dbReference type="ARBA" id="ARBA00022989"/>
    </source>
</evidence>
<dbReference type="InterPro" id="IPR013767">
    <property type="entry name" value="PAS_fold"/>
</dbReference>
<dbReference type="InterPro" id="IPR013655">
    <property type="entry name" value="PAS_fold_3"/>
</dbReference>
<dbReference type="Gene3D" id="2.10.70.100">
    <property type="match status" value="1"/>
</dbReference>
<dbReference type="InterPro" id="IPR000700">
    <property type="entry name" value="PAS-assoc_C"/>
</dbReference>
<dbReference type="PROSITE" id="PS50112">
    <property type="entry name" value="PAS"/>
    <property type="match status" value="7"/>
</dbReference>
<feature type="domain" description="PAC" evidence="16">
    <location>
        <begin position="816"/>
        <end position="867"/>
    </location>
</feature>
<feature type="domain" description="PAC" evidence="16">
    <location>
        <begin position="937"/>
        <end position="989"/>
    </location>
</feature>
<dbReference type="InterPro" id="IPR013656">
    <property type="entry name" value="PAS_4"/>
</dbReference>
<dbReference type="GO" id="GO:0005886">
    <property type="term" value="C:plasma membrane"/>
    <property type="evidence" value="ECO:0007669"/>
    <property type="project" value="UniProtKB-SubCell"/>
</dbReference>
<evidence type="ECO:0000256" key="10">
    <source>
        <dbReference type="ARBA" id="ARBA00022741"/>
    </source>
</evidence>
<evidence type="ECO:0000256" key="1">
    <source>
        <dbReference type="ARBA" id="ARBA00000085"/>
    </source>
</evidence>
<feature type="domain" description="PAS" evidence="15">
    <location>
        <begin position="265"/>
        <end position="307"/>
    </location>
</feature>
<evidence type="ECO:0000256" key="5">
    <source>
        <dbReference type="ARBA" id="ARBA00022519"/>
    </source>
</evidence>
<evidence type="ECO:0000256" key="11">
    <source>
        <dbReference type="ARBA" id="ARBA00022777"/>
    </source>
</evidence>